<accession>E2B1F7</accession>
<dbReference type="EMBL" id="GL444892">
    <property type="protein sequence ID" value="EFN60482.1"/>
    <property type="molecule type" value="Genomic_DNA"/>
</dbReference>
<protein>
    <submittedName>
        <fullName evidence="1">Uncharacterized protein</fullName>
    </submittedName>
</protein>
<name>E2B1F7_CAMFO</name>
<dbReference type="AlphaFoldDB" id="E2B1F7"/>
<organism evidence="2">
    <name type="scientific">Camponotus floridanus</name>
    <name type="common">Florida carpenter ant</name>
    <dbReference type="NCBI Taxonomy" id="104421"/>
    <lineage>
        <taxon>Eukaryota</taxon>
        <taxon>Metazoa</taxon>
        <taxon>Ecdysozoa</taxon>
        <taxon>Arthropoda</taxon>
        <taxon>Hexapoda</taxon>
        <taxon>Insecta</taxon>
        <taxon>Pterygota</taxon>
        <taxon>Neoptera</taxon>
        <taxon>Endopterygota</taxon>
        <taxon>Hymenoptera</taxon>
        <taxon>Apocrita</taxon>
        <taxon>Aculeata</taxon>
        <taxon>Formicoidea</taxon>
        <taxon>Formicidae</taxon>
        <taxon>Formicinae</taxon>
        <taxon>Camponotus</taxon>
    </lineage>
</organism>
<keyword evidence="2" id="KW-1185">Reference proteome</keyword>
<evidence type="ECO:0000313" key="1">
    <source>
        <dbReference type="EMBL" id="EFN60482.1"/>
    </source>
</evidence>
<dbReference type="Proteomes" id="UP000000311">
    <property type="component" value="Unassembled WGS sequence"/>
</dbReference>
<reference evidence="1 2" key="1">
    <citation type="journal article" date="2010" name="Science">
        <title>Genomic comparison of the ants Camponotus floridanus and Harpegnathos saltator.</title>
        <authorList>
            <person name="Bonasio R."/>
            <person name="Zhang G."/>
            <person name="Ye C."/>
            <person name="Mutti N.S."/>
            <person name="Fang X."/>
            <person name="Qin N."/>
            <person name="Donahue G."/>
            <person name="Yang P."/>
            <person name="Li Q."/>
            <person name="Li C."/>
            <person name="Zhang P."/>
            <person name="Huang Z."/>
            <person name="Berger S.L."/>
            <person name="Reinberg D."/>
            <person name="Wang J."/>
            <person name="Liebig J."/>
        </authorList>
    </citation>
    <scope>NUCLEOTIDE SEQUENCE [LARGE SCALE GENOMIC DNA]</scope>
    <source>
        <strain evidence="2">C129</strain>
    </source>
</reference>
<sequence length="74" mass="8438">SNLANNLAQWALEYKISHTALNSLLCALQKFNLIALSDARTLLKTSRNSFVFDMYNGKYCYFGIANNLQNLFLE</sequence>
<proteinExistence type="predicted"/>
<feature type="non-terminal residue" evidence="1">
    <location>
        <position position="74"/>
    </location>
</feature>
<dbReference type="InParanoid" id="E2B1F7"/>
<gene>
    <name evidence="1" type="ORF">EAG_00402</name>
</gene>
<evidence type="ECO:0000313" key="2">
    <source>
        <dbReference type="Proteomes" id="UP000000311"/>
    </source>
</evidence>
<feature type="non-terminal residue" evidence="1">
    <location>
        <position position="1"/>
    </location>
</feature>